<gene>
    <name evidence="2" type="ordered locus">BHWA1_02255</name>
</gene>
<dbReference type="AlphaFoldDB" id="A0A3B6VG55"/>
<organism evidence="2 3">
    <name type="scientific">Brachyspira hyodysenteriae (strain ATCC 49526 / WA1)</name>
    <dbReference type="NCBI Taxonomy" id="565034"/>
    <lineage>
        <taxon>Bacteria</taxon>
        <taxon>Pseudomonadati</taxon>
        <taxon>Spirochaetota</taxon>
        <taxon>Spirochaetia</taxon>
        <taxon>Brachyspirales</taxon>
        <taxon>Brachyspiraceae</taxon>
        <taxon>Brachyspira</taxon>
    </lineage>
</organism>
<feature type="signal peptide" evidence="1">
    <location>
        <begin position="1"/>
        <end position="21"/>
    </location>
</feature>
<dbReference type="EMBL" id="CP001357">
    <property type="protein sequence ID" value="ACN84711.1"/>
    <property type="molecule type" value="Genomic_DNA"/>
</dbReference>
<dbReference type="Proteomes" id="UP000001803">
    <property type="component" value="Chromosome"/>
</dbReference>
<keyword evidence="1" id="KW-0732">Signal</keyword>
<evidence type="ECO:0000256" key="1">
    <source>
        <dbReference type="SAM" id="SignalP"/>
    </source>
</evidence>
<keyword evidence="3" id="KW-1185">Reference proteome</keyword>
<feature type="chain" id="PRO_5017403482" description="Serpentine_recp domain containing protein" evidence="1">
    <location>
        <begin position="22"/>
        <end position="253"/>
    </location>
</feature>
<sequence length="253" mass="28574">MKKIFITIFSFLLFFANTLFSQFDASIYAPLSFTLTFPMLDTKNVNVNNLKGNGSFSAGVIGNFGHKFSINDGKYSISVLTEIGYYRQTFSASFHYSSIEFKDTLAFDTLLVGVMPKFNIDLKDLLTSISPNYNIKTVLSIGIGFGMKIPFGGYAESYIDGTGENQKLSFNDINKNFTYPIIPYIKLQLDDYFYFNEHVAFLFGFNITYDFGIFYDIDYIDSQLGAPLLSSFINKYGFSSLEIALNFGIKFGN</sequence>
<name>A0A3B6VG55_BRAHW</name>
<evidence type="ECO:0000313" key="3">
    <source>
        <dbReference type="Proteomes" id="UP000001803"/>
    </source>
</evidence>
<dbReference type="RefSeq" id="WP_012671743.1">
    <property type="nucleotide sequence ID" value="NC_012225.1"/>
</dbReference>
<protein>
    <recommendedName>
        <fullName evidence="4">Serpentine_recp domain containing protein</fullName>
    </recommendedName>
</protein>
<reference evidence="2 3" key="1">
    <citation type="journal article" date="2009" name="PLoS ONE">
        <title>Genome sequence of the pathogenic intestinal spirochete Brachyspira hyodysenteriae reveals adaptations to its lifestyle in the porcine large intestine.</title>
        <authorList>
            <person name="Bellgard M.I."/>
            <person name="Wanchanthuek P."/>
            <person name="La T."/>
            <person name="Ryan K."/>
            <person name="Moolhuijzen P."/>
            <person name="Albertyn Z."/>
            <person name="Shaban B."/>
            <person name="Motro Y."/>
            <person name="Dunn D.S."/>
            <person name="Schibeci D."/>
            <person name="Hunter A."/>
            <person name="Barrero R."/>
            <person name="Phillips N.D."/>
            <person name="Hampson D.J."/>
        </authorList>
    </citation>
    <scope>NUCLEOTIDE SEQUENCE [LARGE SCALE GENOMIC DNA]</scope>
    <source>
        <strain evidence="3">ATCC 49526 / WA1</strain>
    </source>
</reference>
<proteinExistence type="predicted"/>
<dbReference type="STRING" id="565034.BHWA1_02255"/>
<dbReference type="KEGG" id="bhy:BHWA1_02255"/>
<accession>A0A3B6VG55</accession>
<evidence type="ECO:0000313" key="2">
    <source>
        <dbReference type="EMBL" id="ACN84711.1"/>
    </source>
</evidence>
<evidence type="ECO:0008006" key="4">
    <source>
        <dbReference type="Google" id="ProtNLM"/>
    </source>
</evidence>